<dbReference type="InterPro" id="IPR028322">
    <property type="entry name" value="PNRC-like_rgn"/>
</dbReference>
<feature type="compositionally biased region" description="Polar residues" evidence="1">
    <location>
        <begin position="55"/>
        <end position="67"/>
    </location>
</feature>
<feature type="compositionally biased region" description="Basic and acidic residues" evidence="1">
    <location>
        <begin position="207"/>
        <end position="216"/>
    </location>
</feature>
<dbReference type="Proteomes" id="UP000013776">
    <property type="component" value="Unassembled WGS sequence"/>
</dbReference>
<feature type="region of interest" description="Disordered" evidence="1">
    <location>
        <begin position="125"/>
        <end position="370"/>
    </location>
</feature>
<dbReference type="Pfam" id="PF15365">
    <property type="entry name" value="PNRC"/>
    <property type="match status" value="1"/>
</dbReference>
<feature type="compositionally biased region" description="Low complexity" evidence="1">
    <location>
        <begin position="68"/>
        <end position="79"/>
    </location>
</feature>
<dbReference type="AlphaFoldDB" id="R4XJK6"/>
<dbReference type="VEuPathDB" id="FungiDB:TAPDE_003769"/>
<feature type="region of interest" description="Disordered" evidence="1">
    <location>
        <begin position="1"/>
        <end position="79"/>
    </location>
</feature>
<keyword evidence="3" id="KW-1185">Reference proteome</keyword>
<sequence>MQQQTQQNKSPRARSKQIQAVATPISKKAAEYAGPTFHHSPAPANLPPPPFLARSISQQKDSLANSTSGSAPSSLPVESSPLSFLFSAMQKEESLQRYQSESPPVLGFQSNLSATNVVKTDHNIPARSGLFNMDGEDAALPATRKDSRRTAAVSQPATANTTAPRKSPWAPTEKPRAVSIPEQESSHKQEEVSAKTAGFPTSATKRTVGDKSRLFDAQDGVGSSTNRHNPNSVKGGRSSTETPRKKKAHRNTSATSQATTPQSVSKVTPKKILKREVVDPQPGPCPSEPKSVTPRETASSTFVPLKKTRAPTPQKTAKREVESEDDLRQQAAHLMSILHLPTPSPRDNSPARSYTTTSNAQTSDPSMIESDLRRLLKLGA</sequence>
<dbReference type="GO" id="GO:0016071">
    <property type="term" value="P:mRNA metabolic process"/>
    <property type="evidence" value="ECO:0007669"/>
    <property type="project" value="UniProtKB-ARBA"/>
</dbReference>
<accession>R4XJK6</accession>
<comment type="caution">
    <text evidence="2">The sequence shown here is derived from an EMBL/GenBank/DDBJ whole genome shotgun (WGS) entry which is preliminary data.</text>
</comment>
<evidence type="ECO:0000313" key="2">
    <source>
        <dbReference type="EMBL" id="CCG83530.1"/>
    </source>
</evidence>
<feature type="compositionally biased region" description="Low complexity" evidence="1">
    <location>
        <begin position="252"/>
        <end position="265"/>
    </location>
</feature>
<organism evidence="2 3">
    <name type="scientific">Taphrina deformans (strain PYCC 5710 / ATCC 11124 / CBS 356.35 / IMI 108563 / JCM 9778 / NBRC 8474)</name>
    <name type="common">Peach leaf curl fungus</name>
    <name type="synonym">Lalaria deformans</name>
    <dbReference type="NCBI Taxonomy" id="1097556"/>
    <lineage>
        <taxon>Eukaryota</taxon>
        <taxon>Fungi</taxon>
        <taxon>Dikarya</taxon>
        <taxon>Ascomycota</taxon>
        <taxon>Taphrinomycotina</taxon>
        <taxon>Taphrinomycetes</taxon>
        <taxon>Taphrinales</taxon>
        <taxon>Taphrinaceae</taxon>
        <taxon>Taphrina</taxon>
    </lineage>
</organism>
<feature type="compositionally biased region" description="Polar residues" evidence="1">
    <location>
        <begin position="1"/>
        <end position="20"/>
    </location>
</feature>
<evidence type="ECO:0000313" key="3">
    <source>
        <dbReference type="Proteomes" id="UP000013776"/>
    </source>
</evidence>
<gene>
    <name evidence="2" type="ORF">TAPDE_003769</name>
</gene>
<feature type="compositionally biased region" description="Polar residues" evidence="1">
    <location>
        <begin position="152"/>
        <end position="164"/>
    </location>
</feature>
<reference evidence="2 3" key="1">
    <citation type="journal article" date="2013" name="MBio">
        <title>Genome sequencing of the plant pathogen Taphrina deformans, the causal agent of peach leaf curl.</title>
        <authorList>
            <person name="Cisse O.H."/>
            <person name="Almeida J.M.G.C.F."/>
            <person name="Fonseca A."/>
            <person name="Kumar A.A."/>
            <person name="Salojaervi J."/>
            <person name="Overmyer K."/>
            <person name="Hauser P.M."/>
            <person name="Pagni M."/>
        </authorList>
    </citation>
    <scope>NUCLEOTIDE SEQUENCE [LARGE SCALE GENOMIC DNA]</scope>
    <source>
        <strain evidence="3">PYCC 5710 / ATCC 11124 / CBS 356.35 / IMI 108563 / JCM 9778 / NBRC 8474</strain>
    </source>
</reference>
<evidence type="ECO:0000256" key="1">
    <source>
        <dbReference type="SAM" id="MobiDB-lite"/>
    </source>
</evidence>
<protein>
    <submittedName>
        <fullName evidence="2">Uncharacterized protein</fullName>
    </submittedName>
</protein>
<feature type="compositionally biased region" description="Polar residues" evidence="1">
    <location>
        <begin position="345"/>
        <end position="365"/>
    </location>
</feature>
<name>R4XJK6_TAPDE</name>
<proteinExistence type="predicted"/>
<dbReference type="EMBL" id="CAHR02000155">
    <property type="protein sequence ID" value="CCG83530.1"/>
    <property type="molecule type" value="Genomic_DNA"/>
</dbReference>
<feature type="compositionally biased region" description="Polar residues" evidence="1">
    <location>
        <begin position="221"/>
        <end position="241"/>
    </location>
</feature>
<feature type="compositionally biased region" description="Basic and acidic residues" evidence="1">
    <location>
        <begin position="184"/>
        <end position="193"/>
    </location>
</feature>